<comment type="caution">
    <text evidence="4">The sequence shown here is derived from an EMBL/GenBank/DDBJ whole genome shotgun (WGS) entry which is preliminary data.</text>
</comment>
<dbReference type="SUPFAM" id="SSF88946">
    <property type="entry name" value="Sigma2 domain of RNA polymerase sigma factors"/>
    <property type="match status" value="1"/>
</dbReference>
<evidence type="ECO:0000313" key="4">
    <source>
        <dbReference type="EMBL" id="KOR76667.1"/>
    </source>
</evidence>
<dbReference type="Proteomes" id="UP000036932">
    <property type="component" value="Unassembled WGS sequence"/>
</dbReference>
<proteinExistence type="predicted"/>
<dbReference type="InterPro" id="IPR007627">
    <property type="entry name" value="RNA_pol_sigma70_r2"/>
</dbReference>
<dbReference type="EMBL" id="LIUT01000006">
    <property type="protein sequence ID" value="KOR76667.1"/>
    <property type="molecule type" value="Genomic_DNA"/>
</dbReference>
<feature type="domain" description="RNA polymerase sigma-70 region 2" evidence="2">
    <location>
        <begin position="6"/>
        <end position="71"/>
    </location>
</feature>
<dbReference type="Gene3D" id="1.10.1740.10">
    <property type="match status" value="1"/>
</dbReference>
<dbReference type="InterPro" id="IPR052704">
    <property type="entry name" value="ECF_Sigma-70_Domain"/>
</dbReference>
<dbReference type="SUPFAM" id="SSF54427">
    <property type="entry name" value="NTF2-like"/>
    <property type="match status" value="1"/>
</dbReference>
<dbReference type="SUPFAM" id="SSF88659">
    <property type="entry name" value="Sigma3 and sigma4 domains of RNA polymerase sigma factors"/>
    <property type="match status" value="1"/>
</dbReference>
<dbReference type="PANTHER" id="PTHR30173">
    <property type="entry name" value="SIGMA 19 FACTOR"/>
    <property type="match status" value="1"/>
</dbReference>
<dbReference type="GO" id="GO:0003677">
    <property type="term" value="F:DNA binding"/>
    <property type="evidence" value="ECO:0007669"/>
    <property type="project" value="InterPro"/>
</dbReference>
<dbReference type="InterPro" id="IPR013324">
    <property type="entry name" value="RNA_pol_sigma_r3/r4-like"/>
</dbReference>
<dbReference type="Gene3D" id="1.10.10.10">
    <property type="entry name" value="Winged helix-like DNA-binding domain superfamily/Winged helix DNA-binding domain"/>
    <property type="match status" value="1"/>
</dbReference>
<dbReference type="InterPro" id="IPR014284">
    <property type="entry name" value="RNA_pol_sigma-70_dom"/>
</dbReference>
<evidence type="ECO:0000256" key="1">
    <source>
        <dbReference type="ARBA" id="ARBA00011344"/>
    </source>
</evidence>
<dbReference type="GO" id="GO:0016987">
    <property type="term" value="F:sigma factor activity"/>
    <property type="evidence" value="ECO:0007669"/>
    <property type="project" value="InterPro"/>
</dbReference>
<dbReference type="AlphaFoldDB" id="A0A0M1N3A8"/>
<reference evidence="5" key="1">
    <citation type="submission" date="2015-08" db="EMBL/GenBank/DDBJ databases">
        <title>Genome sequencing project for genomic taxonomy and phylogenomics of Bacillus-like bacteria.</title>
        <authorList>
            <person name="Liu B."/>
            <person name="Wang J."/>
            <person name="Zhu Y."/>
            <person name="Liu G."/>
            <person name="Chen Q."/>
            <person name="Chen Z."/>
            <person name="Lan J."/>
            <person name="Che J."/>
            <person name="Ge C."/>
            <person name="Shi H."/>
            <person name="Pan Z."/>
            <person name="Liu X."/>
        </authorList>
    </citation>
    <scope>NUCLEOTIDE SEQUENCE [LARGE SCALE GENOMIC DNA]</scope>
    <source>
        <strain evidence="5">FJAT-22460</strain>
    </source>
</reference>
<evidence type="ECO:0000313" key="5">
    <source>
        <dbReference type="Proteomes" id="UP000036932"/>
    </source>
</evidence>
<comment type="subunit">
    <text evidence="1">Interacts transiently with the RNA polymerase catalytic core formed by RpoA, RpoB, RpoC and RpoZ (2 alpha, 1 beta, 1 beta' and 1 omega subunit) to form the RNA polymerase holoenzyme that can initiate transcription.</text>
</comment>
<evidence type="ECO:0000259" key="3">
    <source>
        <dbReference type="Pfam" id="PF08281"/>
    </source>
</evidence>
<dbReference type="Pfam" id="PF08281">
    <property type="entry name" value="Sigma70_r4_2"/>
    <property type="match status" value="1"/>
</dbReference>
<dbReference type="GO" id="GO:0006352">
    <property type="term" value="P:DNA-templated transcription initiation"/>
    <property type="evidence" value="ECO:0007669"/>
    <property type="project" value="InterPro"/>
</dbReference>
<protein>
    <submittedName>
        <fullName evidence="4">RNA polymerase subunit sigma-24</fullName>
    </submittedName>
</protein>
<dbReference type="InterPro" id="IPR032710">
    <property type="entry name" value="NTF2-like_dom_sf"/>
</dbReference>
<dbReference type="NCBIfam" id="TIGR02937">
    <property type="entry name" value="sigma70-ECF"/>
    <property type="match status" value="1"/>
</dbReference>
<dbReference type="InterPro" id="IPR013249">
    <property type="entry name" value="RNA_pol_sigma70_r4_t2"/>
</dbReference>
<dbReference type="InterPro" id="IPR036388">
    <property type="entry name" value="WH-like_DNA-bd_sf"/>
</dbReference>
<accession>A0A0M1N3A8</accession>
<organism evidence="4 5">
    <name type="scientific">Paenibacillus solani</name>
    <dbReference type="NCBI Taxonomy" id="1705565"/>
    <lineage>
        <taxon>Bacteria</taxon>
        <taxon>Bacillati</taxon>
        <taxon>Bacillota</taxon>
        <taxon>Bacilli</taxon>
        <taxon>Bacillales</taxon>
        <taxon>Paenibacillaceae</taxon>
        <taxon>Paenibacillus</taxon>
    </lineage>
</organism>
<feature type="domain" description="RNA polymerase sigma factor 70 region 4 type 2" evidence="3">
    <location>
        <begin position="108"/>
        <end position="157"/>
    </location>
</feature>
<keyword evidence="5" id="KW-1185">Reference proteome</keyword>
<dbReference type="OrthoDB" id="3211555at2"/>
<sequence>MRLDQMYSKYKPMMFGLAYRMLGIAADAEDIVQDVFSQYLQKDRGEVLNEKAYLVKMTTNRCINLLKSSRRQRETYTGPWLPEPLPDVEMLSRSDPAERRETIGYAYLVLLQRLTPLERAIYIAKDTLGLEYQAIAEMLGKTEISCRKTFSRAKQKMGHHSERPVGEGTRTEQQERFVEAFLRASDMGNFKPLLSFLKEEVTLLSDGGGKVRAAINPILGVERVRAFFEGLSAKGSFREGFEPVSVNGEPGLLLKRDGRVSKVLTVEWEPDLSRIRHIYLVVNPDKLQMFNRNSQGTSL</sequence>
<dbReference type="PANTHER" id="PTHR30173:SF36">
    <property type="entry name" value="ECF RNA POLYMERASE SIGMA FACTOR SIGJ"/>
    <property type="match status" value="1"/>
</dbReference>
<dbReference type="RefSeq" id="WP_054404560.1">
    <property type="nucleotide sequence ID" value="NZ_LIUT01000006.1"/>
</dbReference>
<evidence type="ECO:0000259" key="2">
    <source>
        <dbReference type="Pfam" id="PF04542"/>
    </source>
</evidence>
<gene>
    <name evidence="4" type="ORF">AM231_22225</name>
</gene>
<dbReference type="PATRIC" id="fig|1705565.3.peg.566"/>
<name>A0A0M1N3A8_9BACL</name>
<dbReference type="Pfam" id="PF04542">
    <property type="entry name" value="Sigma70_r2"/>
    <property type="match status" value="1"/>
</dbReference>
<dbReference type="InterPro" id="IPR013325">
    <property type="entry name" value="RNA_pol_sigma_r2"/>
</dbReference>